<feature type="compositionally biased region" description="Acidic residues" evidence="4">
    <location>
        <begin position="174"/>
        <end position="186"/>
    </location>
</feature>
<reference evidence="5" key="1">
    <citation type="submission" date="2022-01" db="EMBL/GenBank/DDBJ databases">
        <title>Comparative genomics reveals a dynamic genome evolution in the ectomycorrhizal milk-cap (Lactarius) mushrooms.</title>
        <authorList>
            <consortium name="DOE Joint Genome Institute"/>
            <person name="Lebreton A."/>
            <person name="Tang N."/>
            <person name="Kuo A."/>
            <person name="LaButti K."/>
            <person name="Drula E."/>
            <person name="Barry K."/>
            <person name="Clum A."/>
            <person name="Lipzen A."/>
            <person name="Mousain D."/>
            <person name="Ng V."/>
            <person name="Wang R."/>
            <person name="Wang X."/>
            <person name="Dai Y."/>
            <person name="Henrissat B."/>
            <person name="Grigoriev I.V."/>
            <person name="Guerin-Laguette A."/>
            <person name="Yu F."/>
            <person name="Martin F.M."/>
        </authorList>
    </citation>
    <scope>NUCLEOTIDE SEQUENCE</scope>
    <source>
        <strain evidence="5">QP</strain>
    </source>
</reference>
<dbReference type="GO" id="GO:0030690">
    <property type="term" value="C:Noc1p-Noc2p complex"/>
    <property type="evidence" value="ECO:0007669"/>
    <property type="project" value="TreeGrafter"/>
</dbReference>
<dbReference type="GO" id="GO:0030691">
    <property type="term" value="C:Noc2p-Noc3p complex"/>
    <property type="evidence" value="ECO:0007669"/>
    <property type="project" value="TreeGrafter"/>
</dbReference>
<comment type="caution">
    <text evidence="5">The sequence shown here is derived from an EMBL/GenBank/DDBJ whole genome shotgun (WGS) entry which is preliminary data.</text>
</comment>
<feature type="compositionally biased region" description="Basic residues" evidence="4">
    <location>
        <begin position="1"/>
        <end position="10"/>
    </location>
</feature>
<proteinExistence type="inferred from homology"/>
<organism evidence="5 6">
    <name type="scientific">Lactarius akahatsu</name>
    <dbReference type="NCBI Taxonomy" id="416441"/>
    <lineage>
        <taxon>Eukaryota</taxon>
        <taxon>Fungi</taxon>
        <taxon>Dikarya</taxon>
        <taxon>Basidiomycota</taxon>
        <taxon>Agaricomycotina</taxon>
        <taxon>Agaricomycetes</taxon>
        <taxon>Russulales</taxon>
        <taxon>Russulaceae</taxon>
        <taxon>Lactarius</taxon>
    </lineage>
</organism>
<dbReference type="InterPro" id="IPR005343">
    <property type="entry name" value="Noc2"/>
</dbReference>
<sequence>MVKRGTKATRKFAASGQLTKKIQARRKHQQIQRKNPKNKGAKSRRREPAQAERGHSENEEPEDVDRAKAKQKKSRHVALKGMSVDDFLGADFMEEDDEAGEPDIGASESEDDGEDEDGDDTDDEDDASFASVDLLEDDGAAHMLELSTLAEKDPEFYKYLQEHDRELLDFNMGDGDDDDDDDEVSDNADGAAGPEGEQLPSLTEKILRSWQKSLLETRSLRALRKLLIAFRSAALMNEEDKVLAWSIDSPAVYDKLVRTALRYTPVVLEHHIPYKLLPNGRYKAPTQTRKLKALQKLIISFFHNIIHIVSQLSDPELLKTAVTESTKMVPYVTSSRKTIKQYLKACLGLWSTADDRVRIASILAIRKLACATDESILDLVLKNTYQTLVKSSKNTSAHSLPSITLMKNSASEIFCLDHQAAYQHAFGYIRQLAIHLRSSMKLKTKDSYKQVYNWQYIHAIDFWSLLLGRACETSDGVKNSDLQPLIYPLVQVATGAIKLLPHPRSYPLHLHLVRSLIHLARHSLTYIPLAPHLLPILTATLASKSKASTLRPLDFETTLRVPQQYLHTHVYTEGLAQETAYLTAEWLSVRVVHGSIAFPELVVPIVASLRRSLKAGHGGPKVSAATKALVERIEESARWVSERRAGVTFAPGQTAAVDLWEADLQFDDAPLVKYVRVLRKTRERQRKLVEKARKGEDEVVEE</sequence>
<feature type="compositionally biased region" description="Basic residues" evidence="4">
    <location>
        <begin position="22"/>
        <end position="45"/>
    </location>
</feature>
<name>A0AAD4LHN8_9AGAM</name>
<evidence type="ECO:0000256" key="2">
    <source>
        <dbReference type="ARBA" id="ARBA00005907"/>
    </source>
</evidence>
<evidence type="ECO:0000256" key="4">
    <source>
        <dbReference type="SAM" id="MobiDB-lite"/>
    </source>
</evidence>
<dbReference type="Pfam" id="PF03715">
    <property type="entry name" value="Noc2"/>
    <property type="match status" value="1"/>
</dbReference>
<evidence type="ECO:0000256" key="3">
    <source>
        <dbReference type="ARBA" id="ARBA00023242"/>
    </source>
</evidence>
<dbReference type="PANTHER" id="PTHR12687">
    <property type="entry name" value="NUCLEOLAR COMPLEX 2 AND RAD4-RELATED"/>
    <property type="match status" value="1"/>
</dbReference>
<dbReference type="GO" id="GO:0005654">
    <property type="term" value="C:nucleoplasm"/>
    <property type="evidence" value="ECO:0007669"/>
    <property type="project" value="TreeGrafter"/>
</dbReference>
<comment type="similarity">
    <text evidence="2">Belongs to the NOC2 family.</text>
</comment>
<keyword evidence="6" id="KW-1185">Reference proteome</keyword>
<dbReference type="AlphaFoldDB" id="A0AAD4LHN8"/>
<protein>
    <submittedName>
        <fullName evidence="5">Noc2-domain-containing protein</fullName>
    </submittedName>
</protein>
<evidence type="ECO:0000256" key="1">
    <source>
        <dbReference type="ARBA" id="ARBA00004123"/>
    </source>
</evidence>
<accession>A0AAD4LHN8</accession>
<evidence type="ECO:0000313" key="6">
    <source>
        <dbReference type="Proteomes" id="UP001201163"/>
    </source>
</evidence>
<feature type="region of interest" description="Disordered" evidence="4">
    <location>
        <begin position="1"/>
        <end position="130"/>
    </location>
</feature>
<dbReference type="Proteomes" id="UP001201163">
    <property type="component" value="Unassembled WGS sequence"/>
</dbReference>
<feature type="compositionally biased region" description="Acidic residues" evidence="4">
    <location>
        <begin position="108"/>
        <end position="127"/>
    </location>
</feature>
<comment type="subcellular location">
    <subcellularLocation>
        <location evidence="1">Nucleus</location>
    </subcellularLocation>
</comment>
<feature type="compositionally biased region" description="Basic residues" evidence="4">
    <location>
        <begin position="69"/>
        <end position="78"/>
    </location>
</feature>
<feature type="region of interest" description="Disordered" evidence="4">
    <location>
        <begin position="169"/>
        <end position="200"/>
    </location>
</feature>
<dbReference type="EMBL" id="JAKELL010000019">
    <property type="protein sequence ID" value="KAH8993178.1"/>
    <property type="molecule type" value="Genomic_DNA"/>
</dbReference>
<dbReference type="GO" id="GO:0005730">
    <property type="term" value="C:nucleolus"/>
    <property type="evidence" value="ECO:0007669"/>
    <property type="project" value="TreeGrafter"/>
</dbReference>
<dbReference type="GO" id="GO:0042273">
    <property type="term" value="P:ribosomal large subunit biogenesis"/>
    <property type="evidence" value="ECO:0007669"/>
    <property type="project" value="TreeGrafter"/>
</dbReference>
<evidence type="ECO:0000313" key="5">
    <source>
        <dbReference type="EMBL" id="KAH8993178.1"/>
    </source>
</evidence>
<feature type="compositionally biased region" description="Acidic residues" evidence="4">
    <location>
        <begin position="92"/>
        <end position="101"/>
    </location>
</feature>
<dbReference type="PANTHER" id="PTHR12687:SF4">
    <property type="entry name" value="NUCLEOLAR COMPLEX PROTEIN 2 HOMOLOG"/>
    <property type="match status" value="1"/>
</dbReference>
<keyword evidence="3" id="KW-0539">Nucleus</keyword>
<feature type="compositionally biased region" description="Basic and acidic residues" evidence="4">
    <location>
        <begin position="46"/>
        <end position="68"/>
    </location>
</feature>
<gene>
    <name evidence="5" type="ORF">EDB92DRAFT_1934604</name>
</gene>